<feature type="compositionally biased region" description="Acidic residues" evidence="1">
    <location>
        <begin position="65"/>
        <end position="74"/>
    </location>
</feature>
<feature type="compositionally biased region" description="Polar residues" evidence="1">
    <location>
        <begin position="317"/>
        <end position="327"/>
    </location>
</feature>
<feature type="compositionally biased region" description="Polar residues" evidence="1">
    <location>
        <begin position="434"/>
        <end position="456"/>
    </location>
</feature>
<evidence type="ECO:0000256" key="1">
    <source>
        <dbReference type="SAM" id="MobiDB-lite"/>
    </source>
</evidence>
<reference evidence="2 3" key="1">
    <citation type="journal article" date="2019" name="Nat. Ecol. Evol.">
        <title>Megaphylogeny resolves global patterns of mushroom evolution.</title>
        <authorList>
            <person name="Varga T."/>
            <person name="Krizsan K."/>
            <person name="Foldi C."/>
            <person name="Dima B."/>
            <person name="Sanchez-Garcia M."/>
            <person name="Sanchez-Ramirez S."/>
            <person name="Szollosi G.J."/>
            <person name="Szarkandi J.G."/>
            <person name="Papp V."/>
            <person name="Albert L."/>
            <person name="Andreopoulos W."/>
            <person name="Angelini C."/>
            <person name="Antonin V."/>
            <person name="Barry K.W."/>
            <person name="Bougher N.L."/>
            <person name="Buchanan P."/>
            <person name="Buyck B."/>
            <person name="Bense V."/>
            <person name="Catcheside P."/>
            <person name="Chovatia M."/>
            <person name="Cooper J."/>
            <person name="Damon W."/>
            <person name="Desjardin D."/>
            <person name="Finy P."/>
            <person name="Geml J."/>
            <person name="Haridas S."/>
            <person name="Hughes K."/>
            <person name="Justo A."/>
            <person name="Karasinski D."/>
            <person name="Kautmanova I."/>
            <person name="Kiss B."/>
            <person name="Kocsube S."/>
            <person name="Kotiranta H."/>
            <person name="LaButti K.M."/>
            <person name="Lechner B.E."/>
            <person name="Liimatainen K."/>
            <person name="Lipzen A."/>
            <person name="Lukacs Z."/>
            <person name="Mihaltcheva S."/>
            <person name="Morgado L.N."/>
            <person name="Niskanen T."/>
            <person name="Noordeloos M.E."/>
            <person name="Ohm R.A."/>
            <person name="Ortiz-Santana B."/>
            <person name="Ovrebo C."/>
            <person name="Racz N."/>
            <person name="Riley R."/>
            <person name="Savchenko A."/>
            <person name="Shiryaev A."/>
            <person name="Soop K."/>
            <person name="Spirin V."/>
            <person name="Szebenyi C."/>
            <person name="Tomsovsky M."/>
            <person name="Tulloss R.E."/>
            <person name="Uehling J."/>
            <person name="Grigoriev I.V."/>
            <person name="Vagvolgyi C."/>
            <person name="Papp T."/>
            <person name="Martin F.M."/>
            <person name="Miettinen O."/>
            <person name="Hibbett D.S."/>
            <person name="Nagy L.G."/>
        </authorList>
    </citation>
    <scope>NUCLEOTIDE SEQUENCE [LARGE SCALE GENOMIC DNA]</scope>
    <source>
        <strain evidence="2 3">CBS 962.96</strain>
    </source>
</reference>
<feature type="region of interest" description="Disordered" evidence="1">
    <location>
        <begin position="52"/>
        <end position="93"/>
    </location>
</feature>
<keyword evidence="3" id="KW-1185">Reference proteome</keyword>
<dbReference type="EMBL" id="ML179159">
    <property type="protein sequence ID" value="THU97256.1"/>
    <property type="molecule type" value="Genomic_DNA"/>
</dbReference>
<name>A0A4S8M4W8_DENBC</name>
<gene>
    <name evidence="2" type="ORF">K435DRAFT_69374</name>
</gene>
<evidence type="ECO:0000313" key="3">
    <source>
        <dbReference type="Proteomes" id="UP000297245"/>
    </source>
</evidence>
<dbReference type="Proteomes" id="UP000297245">
    <property type="component" value="Unassembled WGS sequence"/>
</dbReference>
<feature type="compositionally biased region" description="Polar residues" evidence="1">
    <location>
        <begin position="519"/>
        <end position="528"/>
    </location>
</feature>
<feature type="compositionally biased region" description="Low complexity" evidence="1">
    <location>
        <begin position="237"/>
        <end position="252"/>
    </location>
</feature>
<feature type="compositionally biased region" description="Low complexity" evidence="1">
    <location>
        <begin position="114"/>
        <end position="131"/>
    </location>
</feature>
<sequence>MPGPAVYVFTVIGVVAAGMAFKEFVYEPHIKPRWEARRRARRQRQLVPVSLVFSAHSRRSSSTSTDEDETSGDDGDNKKRDQDRERLKDLKNMKDLEEWKKEGLFEMEASGWRSSQTTTAGSSSGIASSSGVETDTGTLRPRNRTANRPGLDETFPPMMPTPASPAPSTPTASTPTPAINSTFLPAPGLARTTSTSSGPTTHVISTASPSPSTTVASSRLNSPLPPLPKDIEPEPLTSSSASTSSPNTTSHSLYEAPSTSTLRSPPLLASTAAAEDPFSSPALVPSLSFSLPHESDNEGELVSPPSSRAISPPVSLSGISHTSSFDSIGSPFVVRAEEEGSVIASRPMSPFSDFSQISSHSDDEEGEQTRTHADLSALASPELQSLGGSFVSEGDAAADADRNHGLSGSSFMPPLSWVPPPSWGASFVSDTEGDASQSQSYYYTPSNSVFISPSGSRNRDMDNAEGVISLTTSPTSPRSPLSSVSSPDSEPEQMDFVIHDYDHDDGSARSESDFGSEISGVSTASEESWASVGGSGPGVSGSANGNGAMMESSRRV</sequence>
<evidence type="ECO:0000313" key="2">
    <source>
        <dbReference type="EMBL" id="THU97256.1"/>
    </source>
</evidence>
<feature type="region of interest" description="Disordered" evidence="1">
    <location>
        <begin position="106"/>
        <end position="328"/>
    </location>
</feature>
<protein>
    <submittedName>
        <fullName evidence="2">Uncharacterized protein</fullName>
    </submittedName>
</protein>
<proteinExistence type="predicted"/>
<dbReference type="OrthoDB" id="3246206at2759"/>
<feature type="compositionally biased region" description="Basic and acidic residues" evidence="1">
    <location>
        <begin position="75"/>
        <end position="93"/>
    </location>
</feature>
<feature type="compositionally biased region" description="Low complexity" evidence="1">
    <location>
        <begin position="169"/>
        <end position="178"/>
    </location>
</feature>
<feature type="compositionally biased region" description="Polar residues" evidence="1">
    <location>
        <begin position="191"/>
        <end position="204"/>
    </location>
</feature>
<feature type="compositionally biased region" description="Basic and acidic residues" evidence="1">
    <location>
        <begin position="497"/>
        <end position="512"/>
    </location>
</feature>
<dbReference type="AlphaFoldDB" id="A0A4S8M4W8"/>
<feature type="compositionally biased region" description="Pro residues" evidence="1">
    <location>
        <begin position="157"/>
        <end position="168"/>
    </location>
</feature>
<feature type="compositionally biased region" description="Low complexity" evidence="1">
    <location>
        <begin position="469"/>
        <end position="488"/>
    </location>
</feature>
<feature type="compositionally biased region" description="Low complexity" evidence="1">
    <location>
        <begin position="205"/>
        <end position="222"/>
    </location>
</feature>
<accession>A0A4S8M4W8</accession>
<organism evidence="2 3">
    <name type="scientific">Dendrothele bispora (strain CBS 962.96)</name>
    <dbReference type="NCBI Taxonomy" id="1314807"/>
    <lineage>
        <taxon>Eukaryota</taxon>
        <taxon>Fungi</taxon>
        <taxon>Dikarya</taxon>
        <taxon>Basidiomycota</taxon>
        <taxon>Agaricomycotina</taxon>
        <taxon>Agaricomycetes</taxon>
        <taxon>Agaricomycetidae</taxon>
        <taxon>Agaricales</taxon>
        <taxon>Agaricales incertae sedis</taxon>
        <taxon>Dendrothele</taxon>
    </lineage>
</organism>
<feature type="region of interest" description="Disordered" evidence="1">
    <location>
        <begin position="344"/>
        <end position="556"/>
    </location>
</feature>